<proteinExistence type="predicted"/>
<name>A0A482VF48_ASBVE</name>
<dbReference type="Proteomes" id="UP000292052">
    <property type="component" value="Unassembled WGS sequence"/>
</dbReference>
<organism evidence="1 2">
    <name type="scientific">Asbolus verrucosus</name>
    <name type="common">Desert ironclad beetle</name>
    <dbReference type="NCBI Taxonomy" id="1661398"/>
    <lineage>
        <taxon>Eukaryota</taxon>
        <taxon>Metazoa</taxon>
        <taxon>Ecdysozoa</taxon>
        <taxon>Arthropoda</taxon>
        <taxon>Hexapoda</taxon>
        <taxon>Insecta</taxon>
        <taxon>Pterygota</taxon>
        <taxon>Neoptera</taxon>
        <taxon>Endopterygota</taxon>
        <taxon>Coleoptera</taxon>
        <taxon>Polyphaga</taxon>
        <taxon>Cucujiformia</taxon>
        <taxon>Tenebrionidae</taxon>
        <taxon>Pimeliinae</taxon>
        <taxon>Asbolus</taxon>
    </lineage>
</organism>
<gene>
    <name evidence="1" type="ORF">BDFB_008370</name>
</gene>
<keyword evidence="2" id="KW-1185">Reference proteome</keyword>
<sequence length="173" mass="20359">MIQRYRQIGEYTKRLGTGRPRITNQREDHFLVLSTLRDRGLPSTILFRQVEDVQGPVISTRTVYRRLQEYRMMSRRPAACPLLFRVERLRFASLADHVVPFAPFVGENFTLMHDNSRPHIARVVMCYLDEVNIRRLQWPARSLDLNLIENLWNSLGNMFGTDSSHQKPFKISE</sequence>
<dbReference type="OrthoDB" id="25402at2759"/>
<accession>A0A482VF48</accession>
<dbReference type="InterPro" id="IPR036397">
    <property type="entry name" value="RNaseH_sf"/>
</dbReference>
<dbReference type="GO" id="GO:0003676">
    <property type="term" value="F:nucleic acid binding"/>
    <property type="evidence" value="ECO:0007669"/>
    <property type="project" value="InterPro"/>
</dbReference>
<evidence type="ECO:0000313" key="2">
    <source>
        <dbReference type="Proteomes" id="UP000292052"/>
    </source>
</evidence>
<dbReference type="STRING" id="1661398.A0A482VF48"/>
<evidence type="ECO:0008006" key="3">
    <source>
        <dbReference type="Google" id="ProtNLM"/>
    </source>
</evidence>
<dbReference type="EMBL" id="QDEB01105693">
    <property type="protein sequence ID" value="RZC04986.1"/>
    <property type="molecule type" value="Genomic_DNA"/>
</dbReference>
<protein>
    <recommendedName>
        <fullName evidence="3">DDE 3 domain containing protein</fullName>
    </recommendedName>
</protein>
<evidence type="ECO:0000313" key="1">
    <source>
        <dbReference type="EMBL" id="RZC04986.1"/>
    </source>
</evidence>
<reference evidence="1 2" key="1">
    <citation type="submission" date="2017-03" db="EMBL/GenBank/DDBJ databases">
        <title>Genome of the blue death feigning beetle - Asbolus verrucosus.</title>
        <authorList>
            <person name="Rider S.D."/>
        </authorList>
    </citation>
    <scope>NUCLEOTIDE SEQUENCE [LARGE SCALE GENOMIC DNA]</scope>
    <source>
        <strain evidence="1">Butters</strain>
        <tissue evidence="1">Head and leg muscle</tissue>
    </source>
</reference>
<dbReference type="AlphaFoldDB" id="A0A482VF48"/>
<comment type="caution">
    <text evidence="1">The sequence shown here is derived from an EMBL/GenBank/DDBJ whole genome shotgun (WGS) entry which is preliminary data.</text>
</comment>
<dbReference type="Gene3D" id="3.30.420.10">
    <property type="entry name" value="Ribonuclease H-like superfamily/Ribonuclease H"/>
    <property type="match status" value="1"/>
</dbReference>